<dbReference type="EMBL" id="JAUIQD010000002">
    <property type="protein sequence ID" value="KAK3358770.1"/>
    <property type="molecule type" value="Genomic_DNA"/>
</dbReference>
<gene>
    <name evidence="2" type="ORF">B0T25DRAFT_577015</name>
</gene>
<proteinExistence type="predicted"/>
<organism evidence="2 3">
    <name type="scientific">Lasiosphaeria hispida</name>
    <dbReference type="NCBI Taxonomy" id="260671"/>
    <lineage>
        <taxon>Eukaryota</taxon>
        <taxon>Fungi</taxon>
        <taxon>Dikarya</taxon>
        <taxon>Ascomycota</taxon>
        <taxon>Pezizomycotina</taxon>
        <taxon>Sordariomycetes</taxon>
        <taxon>Sordariomycetidae</taxon>
        <taxon>Sordariales</taxon>
        <taxon>Lasiosphaeriaceae</taxon>
        <taxon>Lasiosphaeria</taxon>
    </lineage>
</organism>
<accession>A0AAJ0HNY9</accession>
<protein>
    <submittedName>
        <fullName evidence="2">Uncharacterized protein</fullName>
    </submittedName>
</protein>
<reference evidence="2" key="2">
    <citation type="submission" date="2023-06" db="EMBL/GenBank/DDBJ databases">
        <authorList>
            <consortium name="Lawrence Berkeley National Laboratory"/>
            <person name="Haridas S."/>
            <person name="Hensen N."/>
            <person name="Bonometti L."/>
            <person name="Westerberg I."/>
            <person name="Brannstrom I.O."/>
            <person name="Guillou S."/>
            <person name="Cros-Aarteil S."/>
            <person name="Calhoun S."/>
            <person name="Kuo A."/>
            <person name="Mondo S."/>
            <person name="Pangilinan J."/>
            <person name="Riley R."/>
            <person name="Labutti K."/>
            <person name="Andreopoulos B."/>
            <person name="Lipzen A."/>
            <person name="Chen C."/>
            <person name="Yanf M."/>
            <person name="Daum C."/>
            <person name="Ng V."/>
            <person name="Clum A."/>
            <person name="Steindorff A."/>
            <person name="Ohm R."/>
            <person name="Martin F."/>
            <person name="Silar P."/>
            <person name="Natvig D."/>
            <person name="Lalanne C."/>
            <person name="Gautier V."/>
            <person name="Ament-Velasquez S.L."/>
            <person name="Kruys A."/>
            <person name="Hutchinson M.I."/>
            <person name="Powell A.J."/>
            <person name="Barry K."/>
            <person name="Miller A.N."/>
            <person name="Grigoriev I.V."/>
            <person name="Debuchy R."/>
            <person name="Gladieux P."/>
            <person name="Thoren M.H."/>
            <person name="Johannesson H."/>
        </authorList>
    </citation>
    <scope>NUCLEOTIDE SEQUENCE</scope>
    <source>
        <strain evidence="2">CBS 955.72</strain>
    </source>
</reference>
<dbReference type="AlphaFoldDB" id="A0AAJ0HNY9"/>
<evidence type="ECO:0000256" key="1">
    <source>
        <dbReference type="SAM" id="Phobius"/>
    </source>
</evidence>
<reference evidence="2" key="1">
    <citation type="journal article" date="2023" name="Mol. Phylogenet. Evol.">
        <title>Genome-scale phylogeny and comparative genomics of the fungal order Sordariales.</title>
        <authorList>
            <person name="Hensen N."/>
            <person name="Bonometti L."/>
            <person name="Westerberg I."/>
            <person name="Brannstrom I.O."/>
            <person name="Guillou S."/>
            <person name="Cros-Aarteil S."/>
            <person name="Calhoun S."/>
            <person name="Haridas S."/>
            <person name="Kuo A."/>
            <person name="Mondo S."/>
            <person name="Pangilinan J."/>
            <person name="Riley R."/>
            <person name="LaButti K."/>
            <person name="Andreopoulos B."/>
            <person name="Lipzen A."/>
            <person name="Chen C."/>
            <person name="Yan M."/>
            <person name="Daum C."/>
            <person name="Ng V."/>
            <person name="Clum A."/>
            <person name="Steindorff A."/>
            <person name="Ohm R.A."/>
            <person name="Martin F."/>
            <person name="Silar P."/>
            <person name="Natvig D.O."/>
            <person name="Lalanne C."/>
            <person name="Gautier V."/>
            <person name="Ament-Velasquez S.L."/>
            <person name="Kruys A."/>
            <person name="Hutchinson M.I."/>
            <person name="Powell A.J."/>
            <person name="Barry K."/>
            <person name="Miller A.N."/>
            <person name="Grigoriev I.V."/>
            <person name="Debuchy R."/>
            <person name="Gladieux P."/>
            <person name="Hiltunen Thoren M."/>
            <person name="Johannesson H."/>
        </authorList>
    </citation>
    <scope>NUCLEOTIDE SEQUENCE</scope>
    <source>
        <strain evidence="2">CBS 955.72</strain>
    </source>
</reference>
<name>A0AAJ0HNY9_9PEZI</name>
<keyword evidence="1" id="KW-0812">Transmembrane</keyword>
<keyword evidence="1" id="KW-1133">Transmembrane helix</keyword>
<comment type="caution">
    <text evidence="2">The sequence shown here is derived from an EMBL/GenBank/DDBJ whole genome shotgun (WGS) entry which is preliminary data.</text>
</comment>
<keyword evidence="1" id="KW-0472">Membrane</keyword>
<keyword evidence="3" id="KW-1185">Reference proteome</keyword>
<dbReference type="Proteomes" id="UP001275084">
    <property type="component" value="Unassembled WGS sequence"/>
</dbReference>
<feature type="transmembrane region" description="Helical" evidence="1">
    <location>
        <begin position="99"/>
        <end position="116"/>
    </location>
</feature>
<evidence type="ECO:0000313" key="2">
    <source>
        <dbReference type="EMBL" id="KAK3358770.1"/>
    </source>
</evidence>
<sequence length="137" mass="15057">MASSCVGYEASVRSACPSGRARELSASKFTRSTEIHVVADIWAHMLVTGLNSLFDGLDIKLTFRIKKPSTCFIEPRVCFNKPTLRTSTDTSSHSHSAEIVGGVFALGVIGVLAYFFHRRYPPTTQPAQPITPYFPHP</sequence>
<evidence type="ECO:0000313" key="3">
    <source>
        <dbReference type="Proteomes" id="UP001275084"/>
    </source>
</evidence>